<dbReference type="Proteomes" id="UP000054032">
    <property type="component" value="Unassembled WGS sequence"/>
</dbReference>
<evidence type="ECO:0000256" key="1">
    <source>
        <dbReference type="SAM" id="SignalP"/>
    </source>
</evidence>
<dbReference type="HOGENOM" id="CLU_2967137_0_0_1"/>
<keyword evidence="1" id="KW-0732">Signal</keyword>
<sequence>FYLAAHALSACVLHYLLSVDLSGYSVGGFSAGGHLRPSARHPVASLAARSAASFPGIPT</sequence>
<feature type="chain" id="PRO_5004889466" evidence="1">
    <location>
        <begin position="19"/>
        <end position="59"/>
    </location>
</feature>
<evidence type="ECO:0000313" key="2">
    <source>
        <dbReference type="EMBL" id="EUC39919.1"/>
    </source>
</evidence>
<keyword evidence="3" id="KW-1185">Reference proteome</keyword>
<reference evidence="2 3" key="1">
    <citation type="journal article" date="2013" name="PLoS Genet.">
        <title>Comparative genome structure, secondary metabolite, and effector coding capacity across Cochliobolus pathogens.</title>
        <authorList>
            <person name="Condon B.J."/>
            <person name="Leng Y."/>
            <person name="Wu D."/>
            <person name="Bushley K.E."/>
            <person name="Ohm R.A."/>
            <person name="Otillar R."/>
            <person name="Martin J."/>
            <person name="Schackwitz W."/>
            <person name="Grimwood J."/>
            <person name="MohdZainudin N."/>
            <person name="Xue C."/>
            <person name="Wang R."/>
            <person name="Manning V.A."/>
            <person name="Dhillon B."/>
            <person name="Tu Z.J."/>
            <person name="Steffenson B.J."/>
            <person name="Salamov A."/>
            <person name="Sun H."/>
            <person name="Lowry S."/>
            <person name="LaButti K."/>
            <person name="Han J."/>
            <person name="Copeland A."/>
            <person name="Lindquist E."/>
            <person name="Barry K."/>
            <person name="Schmutz J."/>
            <person name="Baker S.E."/>
            <person name="Ciuffetti L.M."/>
            <person name="Grigoriev I.V."/>
            <person name="Zhong S."/>
            <person name="Turgeon B.G."/>
        </authorList>
    </citation>
    <scope>NUCLEOTIDE SEQUENCE [LARGE SCALE GENOMIC DNA]</scope>
    <source>
        <strain evidence="2 3">ATCC 44560</strain>
    </source>
</reference>
<dbReference type="GeneID" id="19119552"/>
<dbReference type="AlphaFoldDB" id="W6YWL9"/>
<feature type="non-terminal residue" evidence="2">
    <location>
        <position position="1"/>
    </location>
</feature>
<feature type="signal peptide" evidence="1">
    <location>
        <begin position="1"/>
        <end position="18"/>
    </location>
</feature>
<accession>W6YWL9</accession>
<name>W6YWL9_COCMI</name>
<evidence type="ECO:0000313" key="3">
    <source>
        <dbReference type="Proteomes" id="UP000054032"/>
    </source>
</evidence>
<organism evidence="2 3">
    <name type="scientific">Bipolaris oryzae ATCC 44560</name>
    <dbReference type="NCBI Taxonomy" id="930090"/>
    <lineage>
        <taxon>Eukaryota</taxon>
        <taxon>Fungi</taxon>
        <taxon>Dikarya</taxon>
        <taxon>Ascomycota</taxon>
        <taxon>Pezizomycotina</taxon>
        <taxon>Dothideomycetes</taxon>
        <taxon>Pleosporomycetidae</taxon>
        <taxon>Pleosporales</taxon>
        <taxon>Pleosporineae</taxon>
        <taxon>Pleosporaceae</taxon>
        <taxon>Bipolaris</taxon>
    </lineage>
</organism>
<proteinExistence type="predicted"/>
<dbReference type="KEGG" id="bor:COCMIDRAFT_110158"/>
<gene>
    <name evidence="2" type="ORF">COCMIDRAFT_110158</name>
</gene>
<dbReference type="OrthoDB" id="10595555at2759"/>
<dbReference type="RefSeq" id="XP_007693560.1">
    <property type="nucleotide sequence ID" value="XM_007695370.1"/>
</dbReference>
<protein>
    <submittedName>
        <fullName evidence="2">Uncharacterized protein</fullName>
    </submittedName>
</protein>
<dbReference type="EMBL" id="KI964222">
    <property type="protein sequence ID" value="EUC39919.1"/>
    <property type="molecule type" value="Genomic_DNA"/>
</dbReference>